<evidence type="ECO:0000313" key="1">
    <source>
        <dbReference type="EMBL" id="EGH21753.1"/>
    </source>
</evidence>
<organism evidence="1 2">
    <name type="scientific">Pseudomonas amygdali pv. mori str. 301020</name>
    <dbReference type="NCBI Taxonomy" id="629261"/>
    <lineage>
        <taxon>Bacteria</taxon>
        <taxon>Pseudomonadati</taxon>
        <taxon>Pseudomonadota</taxon>
        <taxon>Gammaproteobacteria</taxon>
        <taxon>Pseudomonadales</taxon>
        <taxon>Pseudomonadaceae</taxon>
        <taxon>Pseudomonas</taxon>
        <taxon>Pseudomonas amygdali</taxon>
    </lineage>
</organism>
<protein>
    <submittedName>
        <fullName evidence="1">Uncharacterized protein</fullName>
    </submittedName>
</protein>
<dbReference type="EMBL" id="AEAG01000372">
    <property type="protein sequence ID" value="EGH21753.1"/>
    <property type="molecule type" value="Genomic_DNA"/>
</dbReference>
<evidence type="ECO:0000313" key="2">
    <source>
        <dbReference type="Proteomes" id="UP000003465"/>
    </source>
</evidence>
<dbReference type="Proteomes" id="UP000003465">
    <property type="component" value="Unassembled WGS sequence"/>
</dbReference>
<feature type="non-terminal residue" evidence="1">
    <location>
        <position position="115"/>
    </location>
</feature>
<proteinExistence type="predicted"/>
<comment type="caution">
    <text evidence="1">The sequence shown here is derived from an EMBL/GenBank/DDBJ whole genome shotgun (WGS) entry which is preliminary data.</text>
</comment>
<sequence>MTAFGTCLGKLGFHCYSEPINSLIIGVLVDLRWHGAGAKRVQFFKILSCVWGTDVLDQRTRFANKGNSFTQERQGFGKLSARSVTRSGAAHAASLQSSICRHGSFALASAAIGGG</sequence>
<gene>
    <name evidence="1" type="ORF">PSYMO_09719</name>
</gene>
<accession>A0A656G7Q6</accession>
<dbReference type="AlphaFoldDB" id="A0A656G7Q6"/>
<reference evidence="1 2" key="1">
    <citation type="journal article" date="2011" name="PLoS Pathog.">
        <title>Dynamic evolution of pathogenicity revealed by sequencing and comparative genomics of 19 Pseudomonas syringae isolates.</title>
        <authorList>
            <person name="Baltrus D.A."/>
            <person name="Nishimura M.T."/>
            <person name="Romanchuk A."/>
            <person name="Chang J.H."/>
            <person name="Mukhtar M.S."/>
            <person name="Cherkis K."/>
            <person name="Roach J."/>
            <person name="Grant S.R."/>
            <person name="Jones C.D."/>
            <person name="Dangl J.L."/>
        </authorList>
    </citation>
    <scope>NUCLEOTIDE SEQUENCE [LARGE SCALE GENOMIC DNA]</scope>
    <source>
        <strain evidence="1 2">301020</strain>
    </source>
</reference>
<name>A0A656G7Q6_PSEA0</name>